<dbReference type="AlphaFoldDB" id="A0A0U4AMF5"/>
<dbReference type="RefSeq" id="WP_068191021.1">
    <property type="nucleotide sequence ID" value="NZ_CP013909.1"/>
</dbReference>
<name>A0A0U4AMF5_9BACT</name>
<feature type="transmembrane region" description="Helical" evidence="1">
    <location>
        <begin position="6"/>
        <end position="22"/>
    </location>
</feature>
<keyword evidence="1" id="KW-1133">Transmembrane helix</keyword>
<dbReference type="InterPro" id="IPR058916">
    <property type="entry name" value="PH_40"/>
</dbReference>
<evidence type="ECO:0000256" key="1">
    <source>
        <dbReference type="SAM" id="Phobius"/>
    </source>
</evidence>
<dbReference type="EMBL" id="CP013909">
    <property type="protein sequence ID" value="ALW84677.1"/>
    <property type="molecule type" value="Genomic_DNA"/>
</dbReference>
<dbReference type="Pfam" id="PF26566">
    <property type="entry name" value="PH_40"/>
    <property type="match status" value="1"/>
</dbReference>
<accession>A0A0U4AMF5</accession>
<keyword evidence="1" id="KW-0472">Membrane</keyword>
<evidence type="ECO:0000313" key="3">
    <source>
        <dbReference type="EMBL" id="ALW84677.1"/>
    </source>
</evidence>
<feature type="transmembrane region" description="Helical" evidence="1">
    <location>
        <begin position="43"/>
        <end position="64"/>
    </location>
</feature>
<sequence length="218" mass="25621">MIYWLLTPFILLLLAWPYMLFLEARRLDTPVKAFAYRFGREDISILLTLLLYNGAAAFALYMAFTKIIPLESAQEGVSLKVQFVFCLIVMPWLAIAFIVNRLHYSYWRQDRHTRLEVDKLQQRVVYTNQDQQLTFAVSEVVSIVQYSARYYSRAPWNAYEYEVYTLQDGTEIIITCLLYYSTSPTALFPAAQRETVRRRICWLPKSRSLNHTSLIQNS</sequence>
<proteinExistence type="predicted"/>
<keyword evidence="4" id="KW-1185">Reference proteome</keyword>
<dbReference type="STRING" id="1411621.AUC43_06045"/>
<dbReference type="Proteomes" id="UP000059542">
    <property type="component" value="Chromosome"/>
</dbReference>
<dbReference type="KEGG" id="hyg:AUC43_06045"/>
<keyword evidence="1" id="KW-0812">Transmembrane</keyword>
<evidence type="ECO:0000259" key="2">
    <source>
        <dbReference type="Pfam" id="PF26566"/>
    </source>
</evidence>
<dbReference type="OrthoDB" id="885482at2"/>
<organism evidence="3 4">
    <name type="scientific">Hymenobacter sedentarius</name>
    <dbReference type="NCBI Taxonomy" id="1411621"/>
    <lineage>
        <taxon>Bacteria</taxon>
        <taxon>Pseudomonadati</taxon>
        <taxon>Bacteroidota</taxon>
        <taxon>Cytophagia</taxon>
        <taxon>Cytophagales</taxon>
        <taxon>Hymenobacteraceae</taxon>
        <taxon>Hymenobacter</taxon>
    </lineage>
</organism>
<protein>
    <recommendedName>
        <fullName evidence="2">PH domain-containing protein</fullName>
    </recommendedName>
</protein>
<feature type="transmembrane region" description="Helical" evidence="1">
    <location>
        <begin position="79"/>
        <end position="99"/>
    </location>
</feature>
<feature type="domain" description="PH" evidence="2">
    <location>
        <begin position="39"/>
        <end position="185"/>
    </location>
</feature>
<evidence type="ECO:0000313" key="4">
    <source>
        <dbReference type="Proteomes" id="UP000059542"/>
    </source>
</evidence>
<gene>
    <name evidence="3" type="ORF">AUC43_06045</name>
</gene>
<reference evidence="3 4" key="1">
    <citation type="submission" date="2015-12" db="EMBL/GenBank/DDBJ databases">
        <authorList>
            <person name="Shamseldin A."/>
            <person name="Moawad H."/>
            <person name="Abd El-Rahim W.M."/>
            <person name="Sadowsky M.J."/>
        </authorList>
    </citation>
    <scope>NUCLEOTIDE SEQUENCE [LARGE SCALE GENOMIC DNA]</scope>
    <source>
        <strain evidence="3 4">DG5B</strain>
    </source>
</reference>